<reference evidence="12" key="1">
    <citation type="submission" date="2025-08" db="UniProtKB">
        <authorList>
            <consortium name="RefSeq"/>
        </authorList>
    </citation>
    <scope>IDENTIFICATION</scope>
</reference>
<dbReference type="KEGG" id="gsh:117349285"/>
<dbReference type="Pfam" id="PF21353">
    <property type="entry name" value="Per3-like_PAS-A"/>
    <property type="match status" value="1"/>
</dbReference>
<feature type="compositionally biased region" description="Polar residues" evidence="9">
    <location>
        <begin position="1100"/>
        <end position="1110"/>
    </location>
</feature>
<evidence type="ECO:0000256" key="6">
    <source>
        <dbReference type="ARBA" id="ARBA00023108"/>
    </source>
</evidence>
<feature type="compositionally biased region" description="Low complexity" evidence="9">
    <location>
        <begin position="1058"/>
        <end position="1099"/>
    </location>
</feature>
<evidence type="ECO:0000256" key="1">
    <source>
        <dbReference type="ARBA" id="ARBA00004123"/>
    </source>
</evidence>
<dbReference type="GO" id="GO:0043153">
    <property type="term" value="P:entrainment of circadian clock by photoperiod"/>
    <property type="evidence" value="ECO:0007669"/>
    <property type="project" value="TreeGrafter"/>
</dbReference>
<evidence type="ECO:0000256" key="7">
    <source>
        <dbReference type="ARBA" id="ARBA00023163"/>
    </source>
</evidence>
<dbReference type="PROSITE" id="PS50112">
    <property type="entry name" value="PAS"/>
    <property type="match status" value="1"/>
</dbReference>
<dbReference type="GO" id="GO:0005634">
    <property type="term" value="C:nucleus"/>
    <property type="evidence" value="ECO:0007669"/>
    <property type="project" value="UniProtKB-SubCell"/>
</dbReference>
<dbReference type="InParanoid" id="A0A6P8NQ94"/>
<keyword evidence="8" id="KW-0539">Nucleus</keyword>
<feature type="compositionally biased region" description="Polar residues" evidence="9">
    <location>
        <begin position="563"/>
        <end position="573"/>
    </location>
</feature>
<evidence type="ECO:0000313" key="12">
    <source>
        <dbReference type="RefSeq" id="XP_033778422.1"/>
    </source>
</evidence>
<dbReference type="InterPro" id="IPR057310">
    <property type="entry name" value="PER1-3_bHLH"/>
</dbReference>
<feature type="region of interest" description="Disordered" evidence="9">
    <location>
        <begin position="51"/>
        <end position="86"/>
    </location>
</feature>
<dbReference type="FunFam" id="3.30.450.20:FF:000013">
    <property type="entry name" value="Period circadian protein homolog 2"/>
    <property type="match status" value="1"/>
</dbReference>
<dbReference type="RefSeq" id="XP_033778422.1">
    <property type="nucleotide sequence ID" value="XM_033922531.1"/>
</dbReference>
<feature type="compositionally biased region" description="Basic and acidic residues" evidence="9">
    <location>
        <begin position="1"/>
        <end position="12"/>
    </location>
</feature>
<evidence type="ECO:0000256" key="8">
    <source>
        <dbReference type="ARBA" id="ARBA00023242"/>
    </source>
</evidence>
<feature type="domain" description="PAS" evidence="10">
    <location>
        <begin position="330"/>
        <end position="376"/>
    </location>
</feature>
<feature type="region of interest" description="Disordered" evidence="9">
    <location>
        <begin position="1057"/>
        <end position="1121"/>
    </location>
</feature>
<dbReference type="GeneID" id="117349285"/>
<feature type="compositionally biased region" description="Low complexity" evidence="9">
    <location>
        <begin position="53"/>
        <end position="63"/>
    </location>
</feature>
<dbReference type="Gene3D" id="3.30.450.20">
    <property type="entry name" value="PAS domain"/>
    <property type="match status" value="2"/>
</dbReference>
<feature type="compositionally biased region" description="Basic and acidic residues" evidence="9">
    <location>
        <begin position="978"/>
        <end position="988"/>
    </location>
</feature>
<dbReference type="FunFam" id="3.30.450.20:FF:000004">
    <property type="entry name" value="Period circadian protein homolog 3"/>
    <property type="match status" value="1"/>
</dbReference>
<evidence type="ECO:0000259" key="10">
    <source>
        <dbReference type="PROSITE" id="PS50112"/>
    </source>
</evidence>
<dbReference type="GO" id="GO:0001222">
    <property type="term" value="F:transcription corepressor binding"/>
    <property type="evidence" value="ECO:0007669"/>
    <property type="project" value="TreeGrafter"/>
</dbReference>
<dbReference type="OrthoDB" id="7788983at2759"/>
<dbReference type="Pfam" id="PF08447">
    <property type="entry name" value="PAS_3"/>
    <property type="match status" value="1"/>
</dbReference>
<evidence type="ECO:0000313" key="11">
    <source>
        <dbReference type="Proteomes" id="UP000515159"/>
    </source>
</evidence>
<keyword evidence="3" id="KW-0963">Cytoplasm</keyword>
<keyword evidence="7" id="KW-0804">Transcription</keyword>
<feature type="region of interest" description="Disordered" evidence="9">
    <location>
        <begin position="1"/>
        <end position="31"/>
    </location>
</feature>
<dbReference type="CDD" id="cd00130">
    <property type="entry name" value="PAS"/>
    <property type="match status" value="1"/>
</dbReference>
<feature type="compositionally biased region" description="Polar residues" evidence="9">
    <location>
        <begin position="13"/>
        <end position="24"/>
    </location>
</feature>
<dbReference type="InterPro" id="IPR048814">
    <property type="entry name" value="Per1-3_PAS-A"/>
</dbReference>
<dbReference type="CTD" id="8863"/>
<organism evidence="11 12">
    <name type="scientific">Geotrypetes seraphini</name>
    <name type="common">Gaboon caecilian</name>
    <name type="synonym">Caecilia seraphini</name>
    <dbReference type="NCBI Taxonomy" id="260995"/>
    <lineage>
        <taxon>Eukaryota</taxon>
        <taxon>Metazoa</taxon>
        <taxon>Chordata</taxon>
        <taxon>Craniata</taxon>
        <taxon>Vertebrata</taxon>
        <taxon>Euteleostomi</taxon>
        <taxon>Amphibia</taxon>
        <taxon>Gymnophiona</taxon>
        <taxon>Geotrypetes</taxon>
    </lineage>
</organism>
<keyword evidence="11" id="KW-1185">Reference proteome</keyword>
<dbReference type="GO" id="GO:0000976">
    <property type="term" value="F:transcription cis-regulatory region binding"/>
    <property type="evidence" value="ECO:0007669"/>
    <property type="project" value="TreeGrafter"/>
</dbReference>
<dbReference type="InterPro" id="IPR050760">
    <property type="entry name" value="Period_circadian_regulator"/>
</dbReference>
<feature type="compositionally biased region" description="Basic residues" evidence="9">
    <location>
        <begin position="790"/>
        <end position="803"/>
    </location>
</feature>
<name>A0A6P8NQ94_GEOSA</name>
<dbReference type="SMART" id="SM00091">
    <property type="entry name" value="PAS"/>
    <property type="match status" value="2"/>
</dbReference>
<feature type="region of interest" description="Disordered" evidence="9">
    <location>
        <begin position="947"/>
        <end position="997"/>
    </location>
</feature>
<evidence type="ECO:0000256" key="5">
    <source>
        <dbReference type="ARBA" id="ARBA00023015"/>
    </source>
</evidence>
<accession>A0A6P8NQ94</accession>
<keyword evidence="5" id="KW-0805">Transcription regulation</keyword>
<evidence type="ECO:0000256" key="2">
    <source>
        <dbReference type="ARBA" id="ARBA00004496"/>
    </source>
</evidence>
<feature type="region of interest" description="Disordered" evidence="9">
    <location>
        <begin position="525"/>
        <end position="576"/>
    </location>
</feature>
<evidence type="ECO:0000256" key="3">
    <source>
        <dbReference type="ARBA" id="ARBA00022490"/>
    </source>
</evidence>
<keyword evidence="6" id="KW-0090">Biological rhythms</keyword>
<evidence type="ECO:0000256" key="9">
    <source>
        <dbReference type="SAM" id="MobiDB-lite"/>
    </source>
</evidence>
<gene>
    <name evidence="12" type="primary">PER3</name>
</gene>
<dbReference type="InterPro" id="IPR013655">
    <property type="entry name" value="PAS_fold_3"/>
</dbReference>
<feature type="compositionally biased region" description="Polar residues" evidence="9">
    <location>
        <begin position="778"/>
        <end position="788"/>
    </location>
</feature>
<dbReference type="GO" id="GO:0000122">
    <property type="term" value="P:negative regulation of transcription by RNA polymerase II"/>
    <property type="evidence" value="ECO:0007669"/>
    <property type="project" value="TreeGrafter"/>
</dbReference>
<dbReference type="GO" id="GO:0005737">
    <property type="term" value="C:cytoplasm"/>
    <property type="evidence" value="ECO:0007669"/>
    <property type="project" value="UniProtKB-SubCell"/>
</dbReference>
<keyword evidence="4" id="KW-0677">Repeat</keyword>
<dbReference type="Proteomes" id="UP000515159">
    <property type="component" value="Chromosome 15"/>
</dbReference>
<dbReference type="PANTHER" id="PTHR11269">
    <property type="entry name" value="PERIOD CIRCADIAN PROTEIN"/>
    <property type="match status" value="1"/>
</dbReference>
<dbReference type="Pfam" id="PF12114">
    <property type="entry name" value="Period_C"/>
    <property type="match status" value="1"/>
</dbReference>
<dbReference type="InterPro" id="IPR000014">
    <property type="entry name" value="PAS"/>
</dbReference>
<evidence type="ECO:0000256" key="4">
    <source>
        <dbReference type="ARBA" id="ARBA00022737"/>
    </source>
</evidence>
<dbReference type="AlphaFoldDB" id="A0A6P8NQ94"/>
<dbReference type="PANTHER" id="PTHR11269:SF13">
    <property type="entry name" value="PERIOD CIRCADIAN PROTEIN HOMOLOG 3"/>
    <property type="match status" value="1"/>
</dbReference>
<proteinExistence type="predicted"/>
<comment type="subcellular location">
    <subcellularLocation>
        <location evidence="2">Cytoplasm</location>
    </subcellularLocation>
    <subcellularLocation>
        <location evidence="1">Nucleus</location>
    </subcellularLocation>
</comment>
<dbReference type="InterPro" id="IPR022728">
    <property type="entry name" value="Period_circadian-like_C"/>
</dbReference>
<dbReference type="Pfam" id="PF23170">
    <property type="entry name" value="bHLH_PER"/>
    <property type="match status" value="1"/>
</dbReference>
<protein>
    <submittedName>
        <fullName evidence="12">Period circadian protein homolog 3</fullName>
    </submittedName>
</protein>
<dbReference type="SUPFAM" id="SSF55785">
    <property type="entry name" value="PYP-like sensor domain (PAS domain)"/>
    <property type="match status" value="1"/>
</dbReference>
<dbReference type="InterPro" id="IPR035965">
    <property type="entry name" value="PAS-like_dom_sf"/>
</dbReference>
<dbReference type="FunCoup" id="A0A6P8NQ94">
    <property type="interactions" value="1880"/>
</dbReference>
<sequence length="1245" mass="137568">MTAEPKSYHLEQNKNWATGTSSEVENPKGKIFNCEGLGEQSYQNHEDMEIHLNDSSGNDSSGVNSGGNGSKKRSNSSLRRSSKCTGRCNSERLDQNLSHKELLSMVQEIKQRLPLERQNRSKASTIDALSYALHCVRQVQANSEFFKLLNDHKMSQLDMPALTIEELEAFTSEHPQKNTDTFVVVFSLTSGKMVYISEQATSILSCKKKVLDSSRFVELLAPQDVSVFYKHTAQSHLLPWNMGIGTVSYEYTQVKSFFCRIRRGKEWDHVLRYNPFRITPYSVKVRSSALIQAETCCLALVERIISGYEAPRIPLDKRIFTTTHSPGCVFLEVDDRAVPLLGYLPQDLIGTSILMYLHPEDRLLMLAMHRKILKYAGQPPFEHSPIRFCTQNGDYIILDTSWSSFVNPWSRKVSFIIGRHKVQTGPLNEDVFATRIKEISNINKDIKELQGQIYKLLLQPVHNNGSSGYGSLGSNGSYEHYISMASSSDSNGNCVEEVQKEPMTLEQVCADVNRIKTLGQQMYIKSRSRPEGRKTESPFKELQKENATDYFQPVSKSAGGEGQTTSSCDNSGKSQRHIPSYQQINCVDSIIRYLQSCSIPALKRKCEASTNTASSEDDKQVQEGVHGYQTLENIPASQSQESAKMVVTTESQTAAAVVGAPLTDLTFSIKTMRMASIISQCSYSSTIVHVPQPESEVTALEDAAVGSEQIEMRSLNTAGSSLAPEEFKKVGLTKEVLSAHTQLEEQNYVHRFRQRILLSPYRTYLQHSSRCKECSHVQGDQSSKQSSAAGRRKGAKSGKHKRQKPLESSDSNGSYRKCLPRIRKTGPVQKSWSPSERYHPSPSSMALSPPMMIPIQPAYPMPGFSIPSVTSMARDCATSSAIPASVPQSTLSYNMQSLPAFSAPYMGPVMAVVFPNYPIYAQMNQQIPQPFFPPRYPCSNSSYNFSAMPGPPSSMPSQVAPDLMDPSSRASSHISAKRQLEDPNEEPHLFSNSRSSSPLQLNLLEEELPKSVESVDGVETEGLVEVKCVGVAEGSGNNDGHSASSEFFDDLLQEDLQSGTGSAASGSGSAESSSLGSGSKGSRSNGTSGSGIGKSNSSKYFASNDSSETSQKGRKQQEMEETAAFHKAMVDSIWTMIERTPSPVMMSYQIPKRDQETLLKEDLKKLSAMRSMQPRFSDEQKEELAEVHPWIRDCSIPEEINTQGCVACDSRAENCDPSSVISHGNRAANGQDILEPEQCLGAHSV</sequence>
<feature type="compositionally biased region" description="Basic and acidic residues" evidence="9">
    <location>
        <begin position="528"/>
        <end position="547"/>
    </location>
</feature>
<dbReference type="GO" id="GO:0032922">
    <property type="term" value="P:circadian regulation of gene expression"/>
    <property type="evidence" value="ECO:0007669"/>
    <property type="project" value="TreeGrafter"/>
</dbReference>
<feature type="region of interest" description="Disordered" evidence="9">
    <location>
        <begin position="773"/>
        <end position="845"/>
    </location>
</feature>